<evidence type="ECO:0000313" key="3">
    <source>
        <dbReference type="Proteomes" id="UP001258017"/>
    </source>
</evidence>
<reference evidence="2" key="1">
    <citation type="submission" date="2021-08" db="EMBL/GenBank/DDBJ databases">
        <authorList>
            <person name="Misof B."/>
            <person name="Oliver O."/>
            <person name="Podsiadlowski L."/>
            <person name="Donath A."/>
            <person name="Peters R."/>
            <person name="Mayer C."/>
            <person name="Rust J."/>
            <person name="Gunkel S."/>
            <person name="Lesny P."/>
            <person name="Martin S."/>
            <person name="Oeyen J.P."/>
            <person name="Petersen M."/>
            <person name="Panagiotis P."/>
            <person name="Wilbrandt J."/>
            <person name="Tanja T."/>
        </authorList>
    </citation>
    <scope>NUCLEOTIDE SEQUENCE</scope>
    <source>
        <strain evidence="2">GBR_01_08_01A</strain>
        <tissue evidence="2">Thorax + abdomen</tissue>
    </source>
</reference>
<name>A0AAD9RLP9_9HYME</name>
<dbReference type="AlphaFoldDB" id="A0AAD9RLP9"/>
<reference evidence="2" key="2">
    <citation type="journal article" date="2023" name="Commun. Biol.">
        <title>Intrasexual cuticular hydrocarbon dimorphism in a wasp sheds light on hydrocarbon biosynthesis genes in Hymenoptera.</title>
        <authorList>
            <person name="Moris V.C."/>
            <person name="Podsiadlowski L."/>
            <person name="Martin S."/>
            <person name="Oeyen J.P."/>
            <person name="Donath A."/>
            <person name="Petersen M."/>
            <person name="Wilbrandt J."/>
            <person name="Misof B."/>
            <person name="Liedtke D."/>
            <person name="Thamm M."/>
            <person name="Scheiner R."/>
            <person name="Schmitt T."/>
            <person name="Niehuis O."/>
        </authorList>
    </citation>
    <scope>NUCLEOTIDE SEQUENCE</scope>
    <source>
        <strain evidence="2">GBR_01_08_01A</strain>
    </source>
</reference>
<protein>
    <recommendedName>
        <fullName evidence="1">DUF4485 domain-containing protein</fullName>
    </recommendedName>
</protein>
<comment type="caution">
    <text evidence="2">The sequence shown here is derived from an EMBL/GenBank/DDBJ whole genome shotgun (WGS) entry which is preliminary data.</text>
</comment>
<keyword evidence="3" id="KW-1185">Reference proteome</keyword>
<evidence type="ECO:0000259" key="1">
    <source>
        <dbReference type="Pfam" id="PF14846"/>
    </source>
</evidence>
<dbReference type="Pfam" id="PF14846">
    <property type="entry name" value="DUF4485"/>
    <property type="match status" value="1"/>
</dbReference>
<sequence>MMNDIDDFTFYLQFTKPMVLNLPNIKDRAMAALWLEKLSEINEKNPTDNAHVEYLKLLLFALQRHNLRGIFKQHPPEGPLQQHPEMNTAMDMTKLVEKPAKTISSSSFPLIYAEIGGGMREFAAVQEIPNFGLHGYYAISNEPLPLWTHNKSGLLKSNGNIKNISRFKDSRDYEQLRERDLIESALQKVELKTKVIHDTNETNITIKNEEIPENEIRPCWGTGRYYERLIDQSPYVTADLELATADALLHAFRDKKILDKGMNEACVSSMRKRQFEKTFTCSPNAYNSEYDGIQCQNNSEEQLLNLEDGIGSTNCYMKNNANVPRNKCRNKRKNDGAYESSASSKGCLLNPDYHTRL</sequence>
<dbReference type="EMBL" id="JAIFRP010000034">
    <property type="protein sequence ID" value="KAK2582067.1"/>
    <property type="molecule type" value="Genomic_DNA"/>
</dbReference>
<evidence type="ECO:0000313" key="2">
    <source>
        <dbReference type="EMBL" id="KAK2582067.1"/>
    </source>
</evidence>
<feature type="domain" description="DUF4485" evidence="1">
    <location>
        <begin position="6"/>
        <end position="84"/>
    </location>
</feature>
<organism evidence="2 3">
    <name type="scientific">Odynerus spinipes</name>
    <dbReference type="NCBI Taxonomy" id="1348599"/>
    <lineage>
        <taxon>Eukaryota</taxon>
        <taxon>Metazoa</taxon>
        <taxon>Ecdysozoa</taxon>
        <taxon>Arthropoda</taxon>
        <taxon>Hexapoda</taxon>
        <taxon>Insecta</taxon>
        <taxon>Pterygota</taxon>
        <taxon>Neoptera</taxon>
        <taxon>Endopterygota</taxon>
        <taxon>Hymenoptera</taxon>
        <taxon>Apocrita</taxon>
        <taxon>Aculeata</taxon>
        <taxon>Vespoidea</taxon>
        <taxon>Vespidae</taxon>
        <taxon>Eumeninae</taxon>
        <taxon>Odynerus</taxon>
    </lineage>
</organism>
<accession>A0AAD9RLP9</accession>
<dbReference type="InterPro" id="IPR027831">
    <property type="entry name" value="DUF4485"/>
</dbReference>
<proteinExistence type="predicted"/>
<gene>
    <name evidence="2" type="ORF">KPH14_002771</name>
</gene>
<dbReference type="Proteomes" id="UP001258017">
    <property type="component" value="Unassembled WGS sequence"/>
</dbReference>